<name>A0A0F9P2S5_9ZZZZ</name>
<comment type="caution">
    <text evidence="1">The sequence shown here is derived from an EMBL/GenBank/DDBJ whole genome shotgun (WGS) entry which is preliminary data.</text>
</comment>
<dbReference type="AlphaFoldDB" id="A0A0F9P2S5"/>
<evidence type="ECO:0000313" key="1">
    <source>
        <dbReference type="EMBL" id="KKN18712.1"/>
    </source>
</evidence>
<sequence>MEIQKKLIAPCAKFIHQSDTVQVDYGALLRRLILFDSYILQSIRLKEIPYLVELFGFDGLIELLNSGALKIYCDANTTGQTGQTAIESRVKKGILPLGSYSFSTIRAHGYNTYFISCLKNLDNIKGLSSSQGLKVKEAVVAANITKPENAGIQTLGQLKNDLVSNSSTIKLLIKKTLRDHYGVDPNSKEFFVKIHQIDDDDFRSETNIGNIFNLDKEKVHKVVQKALLSLGGLNQRIEEMNVYQAISGFMRDDLPFLHEKLRFLATFLSLEFHKDYQMQRIISIKEFPDITSAEITTKVNVENLLKIRSTKECREFREWLPSIASSSDKEISKRLNSIQPKLSSLLYGKKSKAIRFLLCTGISQLLAGNPIPGVALGLLDSFLIEKILPYSGPIAFINRLYPTILKE</sequence>
<gene>
    <name evidence="1" type="ORF">LCGC14_0952990</name>
</gene>
<reference evidence="1" key="1">
    <citation type="journal article" date="2015" name="Nature">
        <title>Complex archaea that bridge the gap between prokaryotes and eukaryotes.</title>
        <authorList>
            <person name="Spang A."/>
            <person name="Saw J.H."/>
            <person name="Jorgensen S.L."/>
            <person name="Zaremba-Niedzwiedzka K."/>
            <person name="Martijn J."/>
            <person name="Lind A.E."/>
            <person name="van Eijk R."/>
            <person name="Schleper C."/>
            <person name="Guy L."/>
            <person name="Ettema T.J."/>
        </authorList>
    </citation>
    <scope>NUCLEOTIDE SEQUENCE</scope>
</reference>
<dbReference type="EMBL" id="LAZR01003402">
    <property type="protein sequence ID" value="KKN18712.1"/>
    <property type="molecule type" value="Genomic_DNA"/>
</dbReference>
<protein>
    <submittedName>
        <fullName evidence="1">Uncharacterized protein</fullName>
    </submittedName>
</protein>
<accession>A0A0F9P2S5</accession>
<organism evidence="1">
    <name type="scientific">marine sediment metagenome</name>
    <dbReference type="NCBI Taxonomy" id="412755"/>
    <lineage>
        <taxon>unclassified sequences</taxon>
        <taxon>metagenomes</taxon>
        <taxon>ecological metagenomes</taxon>
    </lineage>
</organism>
<proteinExistence type="predicted"/>